<protein>
    <submittedName>
        <fullName evidence="2">Uncharacterized protein</fullName>
    </submittedName>
</protein>
<dbReference type="EMBL" id="WOWK01000023">
    <property type="protein sequence ID" value="KAF0327465.1"/>
    <property type="molecule type" value="Genomic_DNA"/>
</dbReference>
<dbReference type="Proteomes" id="UP000434172">
    <property type="component" value="Unassembled WGS sequence"/>
</dbReference>
<dbReference type="AlphaFoldDB" id="A0A8H3WJL1"/>
<proteinExistence type="predicted"/>
<evidence type="ECO:0000256" key="1">
    <source>
        <dbReference type="SAM" id="SignalP"/>
    </source>
</evidence>
<organism evidence="2 3">
    <name type="scientific">Colletotrichum asianum</name>
    <dbReference type="NCBI Taxonomy" id="702518"/>
    <lineage>
        <taxon>Eukaryota</taxon>
        <taxon>Fungi</taxon>
        <taxon>Dikarya</taxon>
        <taxon>Ascomycota</taxon>
        <taxon>Pezizomycotina</taxon>
        <taxon>Sordariomycetes</taxon>
        <taxon>Hypocreomycetidae</taxon>
        <taxon>Glomerellales</taxon>
        <taxon>Glomerellaceae</taxon>
        <taxon>Colletotrichum</taxon>
        <taxon>Colletotrichum gloeosporioides species complex</taxon>
    </lineage>
</organism>
<comment type="caution">
    <text evidence="2">The sequence shown here is derived from an EMBL/GenBank/DDBJ whole genome shotgun (WGS) entry which is preliminary data.</text>
</comment>
<sequence length="170" mass="18215">MQQAVLAMSALCLRLVGIRQVWQMSSMSSSDGCRGKKATSCCRVESNGCPSLMRRAVAAAKFPRTEGAGIGGGWDCPSERAGWAGWAGLGWVVVAGADRLQATSGPVEWRWRRWQLQLQCGHAHTINLSKAPAAGNLEYAGKQVPRGSRERRSLPAILGRWPLRGAGEGG</sequence>
<gene>
    <name evidence="2" type="ORF">GQ607_005326</name>
</gene>
<keyword evidence="3" id="KW-1185">Reference proteome</keyword>
<evidence type="ECO:0000313" key="2">
    <source>
        <dbReference type="EMBL" id="KAF0327465.1"/>
    </source>
</evidence>
<reference evidence="2 3" key="1">
    <citation type="submission" date="2019-12" db="EMBL/GenBank/DDBJ databases">
        <title>A genome sequence resource for the geographically widespread anthracnose pathogen Colletotrichum asianum.</title>
        <authorList>
            <person name="Meng Y."/>
        </authorList>
    </citation>
    <scope>NUCLEOTIDE SEQUENCE [LARGE SCALE GENOMIC DNA]</scope>
    <source>
        <strain evidence="2 3">ICMP 18580</strain>
    </source>
</reference>
<keyword evidence="1" id="KW-0732">Signal</keyword>
<name>A0A8H3WJL1_9PEZI</name>
<feature type="chain" id="PRO_5034347070" evidence="1">
    <location>
        <begin position="24"/>
        <end position="170"/>
    </location>
</feature>
<feature type="signal peptide" evidence="1">
    <location>
        <begin position="1"/>
        <end position="23"/>
    </location>
</feature>
<evidence type="ECO:0000313" key="3">
    <source>
        <dbReference type="Proteomes" id="UP000434172"/>
    </source>
</evidence>
<accession>A0A8H3WJL1</accession>